<dbReference type="Proteomes" id="UP000215224">
    <property type="component" value="Chromosome"/>
</dbReference>
<gene>
    <name evidence="1" type="ORF">BC6307_08790</name>
</gene>
<dbReference type="EMBL" id="CP018866">
    <property type="protein sequence ID" value="AST91367.1"/>
    <property type="molecule type" value="Genomic_DNA"/>
</dbReference>
<dbReference type="KEGG" id="bcoh:BC6307_08790"/>
<keyword evidence="2" id="KW-1185">Reference proteome</keyword>
<protein>
    <recommendedName>
        <fullName evidence="3">XRE family transcriptional regulator</fullName>
    </recommendedName>
</protein>
<reference evidence="1 2" key="1">
    <citation type="submission" date="2016-12" db="EMBL/GenBank/DDBJ databases">
        <title>The whole genome sequencing and assembly of Bacillus cohnii DSM 6307T strain.</title>
        <authorList>
            <person name="Lee Y.-J."/>
            <person name="Yi H."/>
            <person name="Bahn Y.-S."/>
            <person name="Kim J.F."/>
            <person name="Lee D.-W."/>
        </authorList>
    </citation>
    <scope>NUCLEOTIDE SEQUENCE [LARGE SCALE GENOMIC DNA]</scope>
    <source>
        <strain evidence="1 2">DSM 6307</strain>
    </source>
</reference>
<proteinExistence type="predicted"/>
<name>A0A223KPR8_9BACI</name>
<dbReference type="RefSeq" id="WP_066411725.1">
    <property type="nucleotide sequence ID" value="NZ_CP018866.1"/>
</dbReference>
<accession>A0A223KPR8</accession>
<evidence type="ECO:0000313" key="2">
    <source>
        <dbReference type="Proteomes" id="UP000215224"/>
    </source>
</evidence>
<evidence type="ECO:0000313" key="1">
    <source>
        <dbReference type="EMBL" id="AST91367.1"/>
    </source>
</evidence>
<dbReference type="STRING" id="1314751.GCA_001591425_00528"/>
<dbReference type="AlphaFoldDB" id="A0A223KPR8"/>
<evidence type="ECO:0008006" key="3">
    <source>
        <dbReference type="Google" id="ProtNLM"/>
    </source>
</evidence>
<sequence>MINPELLKQLEAYISLHMEPKVLYSMDADYYLEKQISENVINIELQQFIKRKQQPTFTEVLFQFIDKKGLKDSEVYKKAGLDRKLFSKIRSTPNYRPRKNTIIQLALALELDKKQTDKLLRSAGYTLSDSDMFDLTILFCLEKKIYNIYEVNIALEHIGAKLLDS</sequence>
<organism evidence="1 2">
    <name type="scientific">Sutcliffiella cohnii</name>
    <dbReference type="NCBI Taxonomy" id="33932"/>
    <lineage>
        <taxon>Bacteria</taxon>
        <taxon>Bacillati</taxon>
        <taxon>Bacillota</taxon>
        <taxon>Bacilli</taxon>
        <taxon>Bacillales</taxon>
        <taxon>Bacillaceae</taxon>
        <taxon>Sutcliffiella</taxon>
    </lineage>
</organism>